<name>A0ABV5JTB0_9ACTN</name>
<accession>A0ABV5JTB0</accession>
<gene>
    <name evidence="2" type="ORF">ACFFVD_14645</name>
</gene>
<comment type="caution">
    <text evidence="2">The sequence shown here is derived from an EMBL/GenBank/DDBJ whole genome shotgun (WGS) entry which is preliminary data.</text>
</comment>
<keyword evidence="3" id="KW-1185">Reference proteome</keyword>
<feature type="region of interest" description="Disordered" evidence="1">
    <location>
        <begin position="1"/>
        <end position="39"/>
    </location>
</feature>
<dbReference type="Proteomes" id="UP001589700">
    <property type="component" value="Unassembled WGS sequence"/>
</dbReference>
<organism evidence="2 3">
    <name type="scientific">Dietzia aerolata</name>
    <dbReference type="NCBI Taxonomy" id="595984"/>
    <lineage>
        <taxon>Bacteria</taxon>
        <taxon>Bacillati</taxon>
        <taxon>Actinomycetota</taxon>
        <taxon>Actinomycetes</taxon>
        <taxon>Mycobacteriales</taxon>
        <taxon>Dietziaceae</taxon>
        <taxon>Dietzia</taxon>
    </lineage>
</organism>
<dbReference type="EMBL" id="JBHMDY010000012">
    <property type="protein sequence ID" value="MFB9261036.1"/>
    <property type="molecule type" value="Genomic_DNA"/>
</dbReference>
<protein>
    <submittedName>
        <fullName evidence="2">Uncharacterized protein</fullName>
    </submittedName>
</protein>
<dbReference type="RefSeq" id="WP_182631926.1">
    <property type="nucleotide sequence ID" value="NZ_JAALDM010000100.1"/>
</dbReference>
<reference evidence="2 3" key="1">
    <citation type="submission" date="2024-09" db="EMBL/GenBank/DDBJ databases">
        <authorList>
            <person name="Sun Q."/>
            <person name="Mori K."/>
        </authorList>
    </citation>
    <scope>NUCLEOTIDE SEQUENCE [LARGE SCALE GENOMIC DNA]</scope>
    <source>
        <strain evidence="2 3">CCM 7659</strain>
    </source>
</reference>
<evidence type="ECO:0000313" key="3">
    <source>
        <dbReference type="Proteomes" id="UP001589700"/>
    </source>
</evidence>
<evidence type="ECO:0000313" key="2">
    <source>
        <dbReference type="EMBL" id="MFB9261036.1"/>
    </source>
</evidence>
<evidence type="ECO:0000256" key="1">
    <source>
        <dbReference type="SAM" id="MobiDB-lite"/>
    </source>
</evidence>
<feature type="compositionally biased region" description="Low complexity" evidence="1">
    <location>
        <begin position="1"/>
        <end position="19"/>
    </location>
</feature>
<proteinExistence type="predicted"/>
<sequence>MGSPAAAASSDSNNDESAAWPYEEGELLSGTATPTFQDGEAGKVSVVQVGPFDGSRLPFAYRNNTDAAISHIDWSATARNGGQIVATGSSQGGTPAQVPPGGVGLAFIYFGSDTELPADAEYEFSENHMPADATPYNTAPFVITESNNVGGSIVGAAVNRTGSTVTGPYSVEVYCFDGDGLVSSTGTFTEQDGDLADGGTVSFTADLYDEPCPTYLLGVSGYFNPS</sequence>